<dbReference type="STRING" id="2880.D7FZB3"/>
<protein>
    <recommendedName>
        <fullName evidence="8">DNA polymerase delta small subunit</fullName>
    </recommendedName>
</protein>
<evidence type="ECO:0000256" key="1">
    <source>
        <dbReference type="ARBA" id="ARBA00006035"/>
    </source>
</evidence>
<dbReference type="OrthoDB" id="3763at2759"/>
<dbReference type="FunCoup" id="D7FZB3">
    <property type="interactions" value="256"/>
</dbReference>
<evidence type="ECO:0000313" key="6">
    <source>
        <dbReference type="EMBL" id="CBJ32730.1"/>
    </source>
</evidence>
<dbReference type="Pfam" id="PF04042">
    <property type="entry name" value="DNA_pol_E_B"/>
    <property type="match status" value="1"/>
</dbReference>
<dbReference type="InterPro" id="IPR040663">
    <property type="entry name" value="DNA_pol_D_N"/>
</dbReference>
<reference evidence="6 7" key="1">
    <citation type="journal article" date="2010" name="Nature">
        <title>The Ectocarpus genome and the independent evolution of multicellularity in brown algae.</title>
        <authorList>
            <person name="Cock J.M."/>
            <person name="Sterck L."/>
            <person name="Rouze P."/>
            <person name="Scornet D."/>
            <person name="Allen A.E."/>
            <person name="Amoutzias G."/>
            <person name="Anthouard V."/>
            <person name="Artiguenave F."/>
            <person name="Aury J.M."/>
            <person name="Badger J.H."/>
            <person name="Beszteri B."/>
            <person name="Billiau K."/>
            <person name="Bonnet E."/>
            <person name="Bothwell J.H."/>
            <person name="Bowler C."/>
            <person name="Boyen C."/>
            <person name="Brownlee C."/>
            <person name="Carrano C.J."/>
            <person name="Charrier B."/>
            <person name="Cho G.Y."/>
            <person name="Coelho S.M."/>
            <person name="Collen J."/>
            <person name="Corre E."/>
            <person name="Da Silva C."/>
            <person name="Delage L."/>
            <person name="Delaroque N."/>
            <person name="Dittami S.M."/>
            <person name="Doulbeau S."/>
            <person name="Elias M."/>
            <person name="Farnham G."/>
            <person name="Gachon C.M."/>
            <person name="Gschloessl B."/>
            <person name="Heesch S."/>
            <person name="Jabbari K."/>
            <person name="Jubin C."/>
            <person name="Kawai H."/>
            <person name="Kimura K."/>
            <person name="Kloareg B."/>
            <person name="Kupper F.C."/>
            <person name="Lang D."/>
            <person name="Le Bail A."/>
            <person name="Leblanc C."/>
            <person name="Lerouge P."/>
            <person name="Lohr M."/>
            <person name="Lopez P.J."/>
            <person name="Martens C."/>
            <person name="Maumus F."/>
            <person name="Michel G."/>
            <person name="Miranda-Saavedra D."/>
            <person name="Morales J."/>
            <person name="Moreau H."/>
            <person name="Motomura T."/>
            <person name="Nagasato C."/>
            <person name="Napoli C.A."/>
            <person name="Nelson D.R."/>
            <person name="Nyvall-Collen P."/>
            <person name="Peters A.F."/>
            <person name="Pommier C."/>
            <person name="Potin P."/>
            <person name="Poulain J."/>
            <person name="Quesneville H."/>
            <person name="Read B."/>
            <person name="Rensing S.A."/>
            <person name="Ritter A."/>
            <person name="Rousvoal S."/>
            <person name="Samanta M."/>
            <person name="Samson G."/>
            <person name="Schroeder D.C."/>
            <person name="Segurens B."/>
            <person name="Strittmatter M."/>
            <person name="Tonon T."/>
            <person name="Tregear J.W."/>
            <person name="Valentin K."/>
            <person name="von Dassow P."/>
            <person name="Yamagishi T."/>
            <person name="Van de Peer Y."/>
            <person name="Wincker P."/>
        </authorList>
    </citation>
    <scope>NUCLEOTIDE SEQUENCE [LARGE SCALE GENOMIC DNA]</scope>
    <source>
        <strain evidence="7">Ec32 / CCAP1310/4</strain>
    </source>
</reference>
<dbReference type="InParanoid" id="D7FZB3"/>
<dbReference type="GO" id="GO:0003677">
    <property type="term" value="F:DNA binding"/>
    <property type="evidence" value="ECO:0007669"/>
    <property type="project" value="InterPro"/>
</dbReference>
<dbReference type="PANTHER" id="PTHR10416:SF0">
    <property type="entry name" value="DNA POLYMERASE DELTA SUBUNIT 2"/>
    <property type="match status" value="1"/>
</dbReference>
<dbReference type="GO" id="GO:0043625">
    <property type="term" value="C:delta DNA polymerase complex"/>
    <property type="evidence" value="ECO:0007669"/>
    <property type="project" value="TreeGrafter"/>
</dbReference>
<evidence type="ECO:0008006" key="8">
    <source>
        <dbReference type="Google" id="ProtNLM"/>
    </source>
</evidence>
<feature type="domain" description="DNA polymerase delta subunit OB-fold" evidence="5">
    <location>
        <begin position="60"/>
        <end position="196"/>
    </location>
</feature>
<feature type="region of interest" description="Disordered" evidence="3">
    <location>
        <begin position="1"/>
        <end position="25"/>
    </location>
</feature>
<dbReference type="Gene3D" id="3.60.21.50">
    <property type="match status" value="1"/>
</dbReference>
<dbReference type="eggNOG" id="KOG2732">
    <property type="taxonomic scope" value="Eukaryota"/>
</dbReference>
<name>D7FZB3_ECTSI</name>
<dbReference type="Gene3D" id="2.40.50.430">
    <property type="match status" value="1"/>
</dbReference>
<comment type="similarity">
    <text evidence="1">Belongs to the DNA polymerase delta/II small subunit family.</text>
</comment>
<proteinExistence type="inferred from homology"/>
<feature type="region of interest" description="Disordered" evidence="3">
    <location>
        <begin position="482"/>
        <end position="508"/>
    </location>
</feature>
<evidence type="ECO:0000313" key="7">
    <source>
        <dbReference type="Proteomes" id="UP000002630"/>
    </source>
</evidence>
<evidence type="ECO:0000259" key="5">
    <source>
        <dbReference type="Pfam" id="PF18018"/>
    </source>
</evidence>
<dbReference type="OMA" id="HCILIGT"/>
<dbReference type="EMBL" id="FN649743">
    <property type="protein sequence ID" value="CBJ32730.1"/>
    <property type="molecule type" value="Genomic_DNA"/>
</dbReference>
<evidence type="ECO:0000259" key="4">
    <source>
        <dbReference type="Pfam" id="PF04042"/>
    </source>
</evidence>
<organism evidence="6 7">
    <name type="scientific">Ectocarpus siliculosus</name>
    <name type="common">Brown alga</name>
    <name type="synonym">Conferva siliculosa</name>
    <dbReference type="NCBI Taxonomy" id="2880"/>
    <lineage>
        <taxon>Eukaryota</taxon>
        <taxon>Sar</taxon>
        <taxon>Stramenopiles</taxon>
        <taxon>Ochrophyta</taxon>
        <taxon>PX clade</taxon>
        <taxon>Phaeophyceae</taxon>
        <taxon>Ectocarpales</taxon>
        <taxon>Ectocarpaceae</taxon>
        <taxon>Ectocarpus</taxon>
    </lineage>
</organism>
<keyword evidence="2" id="KW-0235">DNA replication</keyword>
<accession>D7FZB3</accession>
<dbReference type="EMBL" id="FN648556">
    <property type="protein sequence ID" value="CBJ32730.1"/>
    <property type="molecule type" value="Genomic_DNA"/>
</dbReference>
<dbReference type="InterPro" id="IPR007185">
    <property type="entry name" value="DNA_pol_a/d/e_bsu"/>
</dbReference>
<dbReference type="PANTHER" id="PTHR10416">
    <property type="entry name" value="DNA POLYMERASE DELTA SUBUNIT 2"/>
    <property type="match status" value="1"/>
</dbReference>
<sequence length="508" mass="53758">MTAESERGADMLMSPPSSIDATAVGADGARGDELGAPRVELAYEPRYQRFIVKKKSFTQQFSHVYNKRLLALKGAVRQAAEKRWGKEGEGGGVKFVDRLVNMREGDEWVVIGTTYKAMKLRPSILNEFREDRGISMAVVAPVGSFTSEDDSLVLEDESGRVSISGPGIQSSSLVSGLVIAVKGTVTASGEMLVDDWCPAGIPPPVPPSPSKKVGGRHDPLLVSLLVDFVAGYLGGVEDQEGTSARIGRVIVCGDSVAAPSAELLSGTGPSKRLNAEQQRLVASPMKELDTILALLAAAAPVDVMPGESDPANYTLPQQPLHPCLLRNASRFGALKRVTNPHEAKIGERVFLGSSGQPLLDMARYTTPEAEADKDAKPACLRRLEEMLKWRHMAPTAPETLGCYPFVTEDPFVVEECPDIFFAGNQPQFATSILEGADGHKGRVVCVPAFAATGQAALLNLESLECTPLNFSSTVGGGVDDADGGGVKTAAPADDNSSPAMEVEAAAAD</sequence>
<dbReference type="AlphaFoldDB" id="D7FZB3"/>
<evidence type="ECO:0000256" key="2">
    <source>
        <dbReference type="ARBA" id="ARBA00022705"/>
    </source>
</evidence>
<dbReference type="InterPro" id="IPR024826">
    <property type="entry name" value="DNA_pol_delta/II_ssu"/>
</dbReference>
<dbReference type="Pfam" id="PF18018">
    <property type="entry name" value="DNA_pol_D_N"/>
    <property type="match status" value="1"/>
</dbReference>
<evidence type="ECO:0000256" key="3">
    <source>
        <dbReference type="SAM" id="MobiDB-lite"/>
    </source>
</evidence>
<keyword evidence="7" id="KW-1185">Reference proteome</keyword>
<gene>
    <name evidence="6" type="ORF">Esi_0362_0005</name>
</gene>
<dbReference type="Proteomes" id="UP000002630">
    <property type="component" value="Linkage Group LG18"/>
</dbReference>
<dbReference type="GO" id="GO:0006271">
    <property type="term" value="P:DNA strand elongation involved in DNA replication"/>
    <property type="evidence" value="ECO:0007669"/>
    <property type="project" value="TreeGrafter"/>
</dbReference>
<feature type="domain" description="DNA polymerase alpha/delta/epsilon subunit B" evidence="4">
    <location>
        <begin position="218"/>
        <end position="430"/>
    </location>
</feature>